<feature type="transmembrane region" description="Helical" evidence="1">
    <location>
        <begin position="35"/>
        <end position="53"/>
    </location>
</feature>
<keyword evidence="3" id="KW-1185">Reference proteome</keyword>
<evidence type="ECO:0000313" key="3">
    <source>
        <dbReference type="Proteomes" id="UP000448943"/>
    </source>
</evidence>
<name>A0A6N9Q8W6_9BACL</name>
<accession>A0A6N9Q8W6</accession>
<dbReference type="AlphaFoldDB" id="A0A6N9Q8W6"/>
<protein>
    <submittedName>
        <fullName evidence="2">ABC transporter permease</fullName>
    </submittedName>
</protein>
<feature type="transmembrane region" description="Helical" evidence="1">
    <location>
        <begin position="65"/>
        <end position="86"/>
    </location>
</feature>
<feature type="transmembrane region" description="Helical" evidence="1">
    <location>
        <begin position="236"/>
        <end position="257"/>
    </location>
</feature>
<keyword evidence="1" id="KW-1133">Transmembrane helix</keyword>
<feature type="transmembrane region" description="Helical" evidence="1">
    <location>
        <begin position="143"/>
        <end position="173"/>
    </location>
</feature>
<evidence type="ECO:0000256" key="1">
    <source>
        <dbReference type="SAM" id="Phobius"/>
    </source>
</evidence>
<dbReference type="Proteomes" id="UP000448943">
    <property type="component" value="Unassembled WGS sequence"/>
</dbReference>
<dbReference type="EMBL" id="SIJB01000056">
    <property type="protein sequence ID" value="NBI31083.1"/>
    <property type="molecule type" value="Genomic_DNA"/>
</dbReference>
<comment type="caution">
    <text evidence="2">The sequence shown here is derived from an EMBL/GenBank/DDBJ whole genome shotgun (WGS) entry which is preliminary data.</text>
</comment>
<feature type="transmembrane region" description="Helical" evidence="1">
    <location>
        <begin position="106"/>
        <end position="136"/>
    </location>
</feature>
<feature type="transmembrane region" description="Helical" evidence="1">
    <location>
        <begin position="179"/>
        <end position="198"/>
    </location>
</feature>
<keyword evidence="1" id="KW-0472">Membrane</keyword>
<dbReference type="OrthoDB" id="9783401at2"/>
<reference evidence="2 3" key="1">
    <citation type="submission" date="2019-01" db="EMBL/GenBank/DDBJ databases">
        <title>Chengkuizengella sp. nov., isolated from deep-sea sediment of East Pacific Ocean.</title>
        <authorList>
            <person name="Yang J."/>
            <person name="Lai Q."/>
            <person name="Shao Z."/>
        </authorList>
    </citation>
    <scope>NUCLEOTIDE SEQUENCE [LARGE SCALE GENOMIC DNA]</scope>
    <source>
        <strain evidence="2 3">YPA3-1-1</strain>
    </source>
</reference>
<organism evidence="2 3">
    <name type="scientific">Chengkuizengella marina</name>
    <dbReference type="NCBI Taxonomy" id="2507566"/>
    <lineage>
        <taxon>Bacteria</taxon>
        <taxon>Bacillati</taxon>
        <taxon>Bacillota</taxon>
        <taxon>Bacilli</taxon>
        <taxon>Bacillales</taxon>
        <taxon>Paenibacillaceae</taxon>
        <taxon>Chengkuizengella</taxon>
    </lineage>
</organism>
<sequence>MPNVWKKIDKYLAVTRVSIKNVFAYVREMAYRSTFMIVILFVFIKLWGVAFADHQSIAGITYEQTLWYLVVTEAIIMSKISIGNVISREVISGSLAYTLGRPYNYLLYHFFNGFGESIIRLAINVIAGSTLVFLFVGPPAVELWVVFPVMITILFAIIIDFLITAMISFLAFFTEEVSGFFFVYQKILFILGGLLIPIDFFPEWLQEFSGLLPFQLILYAPAKLFINFSVETFNYIILQQFLWMFALGVTLGILFLLGKRRLSVNGG</sequence>
<gene>
    <name evidence="2" type="ORF">ERL59_19220</name>
</gene>
<dbReference type="RefSeq" id="WP_160647900.1">
    <property type="nucleotide sequence ID" value="NZ_SIJB01000056.1"/>
</dbReference>
<dbReference type="PANTHER" id="PTHR36832:SF1">
    <property type="entry name" value="SLR1174 PROTEIN"/>
    <property type="match status" value="1"/>
</dbReference>
<evidence type="ECO:0000313" key="2">
    <source>
        <dbReference type="EMBL" id="NBI31083.1"/>
    </source>
</evidence>
<keyword evidence="1" id="KW-0812">Transmembrane</keyword>
<proteinExistence type="predicted"/>
<dbReference type="Pfam" id="PF06182">
    <property type="entry name" value="ABC2_membrane_6"/>
    <property type="match status" value="1"/>
</dbReference>
<dbReference type="PANTHER" id="PTHR36832">
    <property type="entry name" value="SLR1174 PROTEIN-RELATED"/>
    <property type="match status" value="1"/>
</dbReference>
<dbReference type="InterPro" id="IPR010390">
    <property type="entry name" value="ABC-2_transporter-like"/>
</dbReference>